<dbReference type="RefSeq" id="WP_307408570.1">
    <property type="nucleotide sequence ID" value="NZ_JAUSTW010000004.1"/>
</dbReference>
<evidence type="ECO:0000256" key="1">
    <source>
        <dbReference type="SAM" id="Coils"/>
    </source>
</evidence>
<feature type="coiled-coil region" evidence="1">
    <location>
        <begin position="76"/>
        <end position="103"/>
    </location>
</feature>
<dbReference type="Proteomes" id="UP001224122">
    <property type="component" value="Unassembled WGS sequence"/>
</dbReference>
<evidence type="ECO:0000313" key="3">
    <source>
        <dbReference type="EMBL" id="MDQ0199549.1"/>
    </source>
</evidence>
<comment type="caution">
    <text evidence="3">The sequence shown here is derived from an EMBL/GenBank/DDBJ whole genome shotgun (WGS) entry which is preliminary data.</text>
</comment>
<evidence type="ECO:0000313" key="4">
    <source>
        <dbReference type="Proteomes" id="UP001224122"/>
    </source>
</evidence>
<organism evidence="3 4">
    <name type="scientific">Neobacillus ginsengisoli</name>
    <dbReference type="NCBI Taxonomy" id="904295"/>
    <lineage>
        <taxon>Bacteria</taxon>
        <taxon>Bacillati</taxon>
        <taxon>Bacillota</taxon>
        <taxon>Bacilli</taxon>
        <taxon>Bacillales</taxon>
        <taxon>Bacillaceae</taxon>
        <taxon>Neobacillus</taxon>
    </lineage>
</organism>
<keyword evidence="2" id="KW-0472">Membrane</keyword>
<proteinExistence type="predicted"/>
<gene>
    <name evidence="3" type="ORF">J2S10_002731</name>
</gene>
<keyword evidence="3" id="KW-0969">Cilium</keyword>
<accession>A0ABT9XVE3</accession>
<protein>
    <submittedName>
        <fullName evidence="3">Flagellar motility protein MotE (MotC chaperone)</fullName>
    </submittedName>
</protein>
<evidence type="ECO:0000256" key="2">
    <source>
        <dbReference type="SAM" id="Phobius"/>
    </source>
</evidence>
<keyword evidence="2" id="KW-0812">Transmembrane</keyword>
<feature type="transmembrane region" description="Helical" evidence="2">
    <location>
        <begin position="12"/>
        <end position="33"/>
    </location>
</feature>
<dbReference type="Gene3D" id="1.10.220.30">
    <property type="match status" value="1"/>
</dbReference>
<sequence>MEEKQDRKLGSIFFWGIPIIFTVILVVIIVNFLDIPVWKTFQEWGSKVPVINQIIHAPEPVQTTSNDNQDVWKQQYLKIDAQLKEKDQKISELNKQLSSNQKDFDNFKKSNQEMQKQQDKKLSQEYQDRMKKIAAIYSNLDPSKAAVMIESMSLEDAALTFSQLDQNLQSNILGSMKDAKKAAQITMILSEIPALNETDPTSLKGQIHDLIQNQENPTQTLADTISGMPPAQSAGIIQSMMGTNSQVAMNVMKNISTGNRVQILTEIAKIDAKLAAQITTNLNN</sequence>
<keyword evidence="4" id="KW-1185">Reference proteome</keyword>
<keyword evidence="2" id="KW-1133">Transmembrane helix</keyword>
<keyword evidence="1" id="KW-0175">Coiled coil</keyword>
<name>A0ABT9XVE3_9BACI</name>
<keyword evidence="3" id="KW-0282">Flagellum</keyword>
<dbReference type="SUPFAM" id="SSF158791">
    <property type="entry name" value="MgtE N-terminal domain-like"/>
    <property type="match status" value="1"/>
</dbReference>
<reference evidence="3 4" key="1">
    <citation type="submission" date="2023-07" db="EMBL/GenBank/DDBJ databases">
        <title>Genomic Encyclopedia of Type Strains, Phase IV (KMG-IV): sequencing the most valuable type-strain genomes for metagenomic binning, comparative biology and taxonomic classification.</title>
        <authorList>
            <person name="Goeker M."/>
        </authorList>
    </citation>
    <scope>NUCLEOTIDE SEQUENCE [LARGE SCALE GENOMIC DNA]</scope>
    <source>
        <strain evidence="3 4">DSM 27594</strain>
    </source>
</reference>
<dbReference type="EMBL" id="JAUSTW010000004">
    <property type="protein sequence ID" value="MDQ0199549.1"/>
    <property type="molecule type" value="Genomic_DNA"/>
</dbReference>
<keyword evidence="3" id="KW-0966">Cell projection</keyword>